<reference evidence="2 3" key="1">
    <citation type="journal article" date="2012" name="Genome Biol.">
        <title>Genome and low-iron response of an oceanic diatom adapted to chronic iron limitation.</title>
        <authorList>
            <person name="Lommer M."/>
            <person name="Specht M."/>
            <person name="Roy A.S."/>
            <person name="Kraemer L."/>
            <person name="Andreson R."/>
            <person name="Gutowska M.A."/>
            <person name="Wolf J."/>
            <person name="Bergner S.V."/>
            <person name="Schilhabel M.B."/>
            <person name="Klostermeier U.C."/>
            <person name="Beiko R.G."/>
            <person name="Rosenstiel P."/>
            <person name="Hippler M."/>
            <person name="Laroche J."/>
        </authorList>
    </citation>
    <scope>NUCLEOTIDE SEQUENCE [LARGE SCALE GENOMIC DNA]</scope>
    <source>
        <strain evidence="2 3">CCMP1005</strain>
    </source>
</reference>
<dbReference type="AlphaFoldDB" id="K0STT1"/>
<protein>
    <submittedName>
        <fullName evidence="2">Uncharacterized protein</fullName>
    </submittedName>
</protein>
<keyword evidence="3" id="KW-1185">Reference proteome</keyword>
<evidence type="ECO:0000313" key="2">
    <source>
        <dbReference type="EMBL" id="EJK68399.1"/>
    </source>
</evidence>
<feature type="compositionally biased region" description="Basic and acidic residues" evidence="1">
    <location>
        <begin position="912"/>
        <end position="930"/>
    </location>
</feature>
<dbReference type="Proteomes" id="UP000266841">
    <property type="component" value="Unassembled WGS sequence"/>
</dbReference>
<dbReference type="EMBL" id="AGNL01011422">
    <property type="protein sequence ID" value="EJK68399.1"/>
    <property type="molecule type" value="Genomic_DNA"/>
</dbReference>
<dbReference type="OrthoDB" id="56671at2759"/>
<sequence>MSREQEMSSLPGNPGNDRGDTAHTSTGPLRIVGSVTANGAPQNSGARESEPSVQPRTTGPTREQVLVRCLVTRGALSYTKQQGGQVTVDDAVLAFDSALYDRKMSPTSPEFDDTFDVDLMCAEIFRVGDVWASRDLLCKALNCRASCEGFTTKIEKNWVGCNRVGKPTSTRGYAGGELKCNCTLHITIKALVKSRYERPQKLGNTTVKYEYRAEWSQPIELVDNDKAKMRFNTRHGGDCRPGRQNRIATQSRSGNYLKKIPDQTMFSLLHMFEQNDGCISSNTIKNTITPVWPKHKSMTKHDVFNIKVKIMKLLPIFKQSNGDFQKFQEQATSSDLLSGIDDASSLNDDEAYAMASSAWFEVRNSLGGTREDAVFQFIDYLKLIQARAKGFSFKLAEDTSGKKKTLLGVLWMTATMRRNFELYGDYISLDMMKRGLNTLLWPYIGVAMYDNMKKVCLACEGILCGEQVDMYQFVATFLAENAPARPLSDVKIVAGDGFFNQDMIHDFGFTMAKFLLDHWHLHDSGLTQMFGKAGHELLKGHLTQMIQAESEERFNQVVKAARELLQSQKVRNGETEKAFETFVSQRESYAQYCLDRTPGNRGLHGSSMSEQGHSSALSFLNDGKKDNSYFAQPVDMISKLLKRQKHQTKKTDALLFGESQKLTVEESRLKTEPDTRANKLLLLAVQKLGLREYERYKGNLLRTAEYATEYVKDSVSDEVTCTIVRSTRHPDAPPRYLRKGERCDCKDRIAEQDMCVHEICCDGFDEDKFLPRHLRRDCVSGSLEGWSPPESSASPLDEILESNEVIFEPPAPAKDESQEMSIDVSAAMGDGSGDPDLPEGYLPDRSAIVKPLGKGRVQSVLSTAIASYNVVGVEKKFQISSLVLQMEKLLTNDSNSMVVESGGRCLMVPSEHMQRTQKKERLKSGKEISQQRKRKQANEQMQKLSVSVQNKGLGQIVSGKLQTAFNGRYQIENVMPTKMPHAGSNYNIRANAKQRVIRCSLCNQNHTVLNCTRRKAMRMSSAEYVLTTKEPNTELQLKARLRVMPLGEITTSKSVMSNLPKECIQAPCIIHSCAETHTGRNYEVSFLRKDADLSRMEMYNQIWISENEMFKYASHTQKAKKYVFDETITITNQTHRTLVPSDVQQGDFGLPGFGQVM</sequence>
<feature type="region of interest" description="Disordered" evidence="1">
    <location>
        <begin position="911"/>
        <end position="943"/>
    </location>
</feature>
<evidence type="ECO:0000313" key="3">
    <source>
        <dbReference type="Proteomes" id="UP000266841"/>
    </source>
</evidence>
<feature type="region of interest" description="Disordered" evidence="1">
    <location>
        <begin position="1"/>
        <end position="61"/>
    </location>
</feature>
<evidence type="ECO:0000256" key="1">
    <source>
        <dbReference type="SAM" id="MobiDB-lite"/>
    </source>
</evidence>
<organism evidence="2 3">
    <name type="scientific">Thalassiosira oceanica</name>
    <name type="common">Marine diatom</name>
    <dbReference type="NCBI Taxonomy" id="159749"/>
    <lineage>
        <taxon>Eukaryota</taxon>
        <taxon>Sar</taxon>
        <taxon>Stramenopiles</taxon>
        <taxon>Ochrophyta</taxon>
        <taxon>Bacillariophyta</taxon>
        <taxon>Coscinodiscophyceae</taxon>
        <taxon>Thalassiosirophycidae</taxon>
        <taxon>Thalassiosirales</taxon>
        <taxon>Thalassiosiraceae</taxon>
        <taxon>Thalassiosira</taxon>
    </lineage>
</organism>
<accession>K0STT1</accession>
<name>K0STT1_THAOC</name>
<feature type="compositionally biased region" description="Polar residues" evidence="1">
    <location>
        <begin position="35"/>
        <end position="61"/>
    </location>
</feature>
<gene>
    <name evidence="2" type="ORF">THAOC_10424</name>
</gene>
<comment type="caution">
    <text evidence="2">The sequence shown here is derived from an EMBL/GenBank/DDBJ whole genome shotgun (WGS) entry which is preliminary data.</text>
</comment>
<proteinExistence type="predicted"/>